<feature type="transmembrane region" description="Helical" evidence="1">
    <location>
        <begin position="141"/>
        <end position="163"/>
    </location>
</feature>
<evidence type="ECO:0000313" key="3">
    <source>
        <dbReference type="Proteomes" id="UP000000442"/>
    </source>
</evidence>
<proteinExistence type="predicted"/>
<dbReference type="EMBL" id="CP001087">
    <property type="protein sequence ID" value="ACN15673.1"/>
    <property type="molecule type" value="Genomic_DNA"/>
</dbReference>
<dbReference type="Proteomes" id="UP000000442">
    <property type="component" value="Chromosome"/>
</dbReference>
<dbReference type="eggNOG" id="COG2181">
    <property type="taxonomic scope" value="Bacteria"/>
</dbReference>
<dbReference type="OrthoDB" id="5450521at2"/>
<feature type="transmembrane region" description="Helical" evidence="1">
    <location>
        <begin position="183"/>
        <end position="206"/>
    </location>
</feature>
<name>C0QH24_DESAH</name>
<dbReference type="Gene3D" id="1.20.950.20">
    <property type="entry name" value="Transmembrane di-heme cytochromes, Chain C"/>
    <property type="match status" value="1"/>
</dbReference>
<accession>C0QH24</accession>
<evidence type="ECO:0000313" key="2">
    <source>
        <dbReference type="EMBL" id="ACN15673.1"/>
    </source>
</evidence>
<dbReference type="InterPro" id="IPR036197">
    <property type="entry name" value="NarG-like_sf"/>
</dbReference>
<reference evidence="2 3" key="1">
    <citation type="journal article" date="2009" name="Environ. Microbiol.">
        <title>Genome sequence of Desulfobacterium autotrophicum HRM2, a marine sulfate reducer oxidizing organic carbon completely to carbon dioxide.</title>
        <authorList>
            <person name="Strittmatter A.W."/>
            <person name="Liesegang H."/>
            <person name="Rabus R."/>
            <person name="Decker I."/>
            <person name="Amann J."/>
            <person name="Andres S."/>
            <person name="Henne A."/>
            <person name="Fricke W.F."/>
            <person name="Martinez-Arias R."/>
            <person name="Bartels D."/>
            <person name="Goesmann A."/>
            <person name="Krause L."/>
            <person name="Puehler A."/>
            <person name="Klenk H.P."/>
            <person name="Richter M."/>
            <person name="Schuler M."/>
            <person name="Gloeckner F.O."/>
            <person name="Meyerdierks A."/>
            <person name="Gottschalk G."/>
            <person name="Amann R."/>
        </authorList>
    </citation>
    <scope>NUCLEOTIDE SEQUENCE [LARGE SCALE GENOMIC DNA]</scope>
    <source>
        <strain evidence="3">ATCC 43914 / DSM 3382 / HRM2</strain>
    </source>
</reference>
<keyword evidence="1" id="KW-0812">Transmembrane</keyword>
<dbReference type="NCBIfam" id="NF045723">
    <property type="entry name" value="memb_anch_TmcC"/>
    <property type="match status" value="1"/>
</dbReference>
<sequence length="219" mass="25192">MHDIYSLVTGPLAWLSFALFLGGSIFRFTSLYRLAQKKDSAVFEYMSLRYALRSIAHWLTPFATRNMRLNPAMTVVTFAFHICLFIAPLFLFAHVILIQESFGFHFPTLPNAVADILSIIVVLSCLFFAGRRMFLPEVKYLTTWVDIAILVAVAAPFFTGFWVYHQWAGFQTMTLVHIFSGELMIAIIPFTKLFHMFLFPFIRGYIGSEFGNVRMAKDW</sequence>
<gene>
    <name evidence="2" type="primary">tmcC1</name>
    <name evidence="2" type="ordered locus">HRM2_25790</name>
</gene>
<dbReference type="AlphaFoldDB" id="C0QH24"/>
<keyword evidence="1" id="KW-0472">Membrane</keyword>
<protein>
    <submittedName>
        <fullName evidence="2">TmcC1</fullName>
    </submittedName>
</protein>
<dbReference type="RefSeq" id="WP_015904437.1">
    <property type="nucleotide sequence ID" value="NC_012108.1"/>
</dbReference>
<organism evidence="2 3">
    <name type="scientific">Desulforapulum autotrophicum (strain ATCC 43914 / DSM 3382 / VKM B-1955 / HRM2)</name>
    <name type="common">Desulfobacterium autotrophicum</name>
    <dbReference type="NCBI Taxonomy" id="177437"/>
    <lineage>
        <taxon>Bacteria</taxon>
        <taxon>Pseudomonadati</taxon>
        <taxon>Thermodesulfobacteriota</taxon>
        <taxon>Desulfobacteria</taxon>
        <taxon>Desulfobacterales</taxon>
        <taxon>Desulfobacteraceae</taxon>
        <taxon>Desulforapulum</taxon>
    </lineage>
</organism>
<feature type="transmembrane region" description="Helical" evidence="1">
    <location>
        <begin position="12"/>
        <end position="29"/>
    </location>
</feature>
<feature type="transmembrane region" description="Helical" evidence="1">
    <location>
        <begin position="75"/>
        <end position="97"/>
    </location>
</feature>
<evidence type="ECO:0000256" key="1">
    <source>
        <dbReference type="SAM" id="Phobius"/>
    </source>
</evidence>
<dbReference type="HOGENOM" id="CLU_107083_0_0_7"/>
<feature type="transmembrane region" description="Helical" evidence="1">
    <location>
        <begin position="109"/>
        <end position="129"/>
    </location>
</feature>
<dbReference type="KEGG" id="dat:HRM2_25790"/>
<dbReference type="SUPFAM" id="SSF103501">
    <property type="entry name" value="Respiratory nitrate reductase 1 gamma chain"/>
    <property type="match status" value="1"/>
</dbReference>
<keyword evidence="3" id="KW-1185">Reference proteome</keyword>
<keyword evidence="1" id="KW-1133">Transmembrane helix</keyword>
<dbReference type="STRING" id="177437.HRM2_25790"/>